<name>A0A4Q8AI17_9MICO</name>
<protein>
    <recommendedName>
        <fullName evidence="3">2-phosphosulfolactate phosphatase</fullName>
    </recommendedName>
</protein>
<reference evidence="1 2" key="1">
    <citation type="submission" date="2019-02" db="EMBL/GenBank/DDBJ databases">
        <title>Sequencing the genomes of 1000 actinobacteria strains.</title>
        <authorList>
            <person name="Klenk H.-P."/>
        </authorList>
    </citation>
    <scope>NUCLEOTIDE SEQUENCE [LARGE SCALE GENOMIC DNA]</scope>
    <source>
        <strain evidence="1 2">DSM 18319</strain>
    </source>
</reference>
<comment type="caution">
    <text evidence="1">The sequence shown here is derived from an EMBL/GenBank/DDBJ whole genome shotgun (WGS) entry which is preliminary data.</text>
</comment>
<dbReference type="AlphaFoldDB" id="A0A4Q8AI17"/>
<dbReference type="InterPro" id="IPR036702">
    <property type="entry name" value="ComB-like_sf"/>
</dbReference>
<evidence type="ECO:0000313" key="1">
    <source>
        <dbReference type="EMBL" id="RZU64070.1"/>
    </source>
</evidence>
<proteinExistence type="predicted"/>
<dbReference type="Gene3D" id="3.90.1560.10">
    <property type="entry name" value="ComB-like"/>
    <property type="match status" value="1"/>
</dbReference>
<gene>
    <name evidence="1" type="ORF">EV379_0364</name>
</gene>
<dbReference type="GO" id="GO:0000287">
    <property type="term" value="F:magnesium ion binding"/>
    <property type="evidence" value="ECO:0007669"/>
    <property type="project" value="InterPro"/>
</dbReference>
<dbReference type="GO" id="GO:0050532">
    <property type="term" value="F:2-phosphosulfolactate phosphatase activity"/>
    <property type="evidence" value="ECO:0007669"/>
    <property type="project" value="InterPro"/>
</dbReference>
<keyword evidence="2" id="KW-1185">Reference proteome</keyword>
<dbReference type="Proteomes" id="UP000291483">
    <property type="component" value="Unassembled WGS sequence"/>
</dbReference>
<evidence type="ECO:0008006" key="3">
    <source>
        <dbReference type="Google" id="ProtNLM"/>
    </source>
</evidence>
<dbReference type="SUPFAM" id="SSF142823">
    <property type="entry name" value="ComB-like"/>
    <property type="match status" value="1"/>
</dbReference>
<organism evidence="1 2">
    <name type="scientific">Microterricola gilva</name>
    <dbReference type="NCBI Taxonomy" id="393267"/>
    <lineage>
        <taxon>Bacteria</taxon>
        <taxon>Bacillati</taxon>
        <taxon>Actinomycetota</taxon>
        <taxon>Actinomycetes</taxon>
        <taxon>Micrococcales</taxon>
        <taxon>Microbacteriaceae</taxon>
        <taxon>Microterricola</taxon>
    </lineage>
</organism>
<dbReference type="EMBL" id="SHLC01000001">
    <property type="protein sequence ID" value="RZU64070.1"/>
    <property type="molecule type" value="Genomic_DNA"/>
</dbReference>
<sequence>MPIPSSRAAFLLPLPCHDGRVTSAPRPDPAAQSKYQVRFDWGVAGAERIADGADVVVFVDVLGSRFRALSEATSTAADTRADPVAELLALLPTEAAVLSAGFTTAAAAARWITERQHALGRRAMIAIVAAGGAEAPGIRFAVENQLAAGAIIDALATLGIDYCSPEAAASCAAFTGLRGAVAHLLTASASAQQLVAAGVDAATIRAAGALDTGETPGILRA</sequence>
<evidence type="ECO:0000313" key="2">
    <source>
        <dbReference type="Proteomes" id="UP000291483"/>
    </source>
</evidence>
<accession>A0A4Q8AI17</accession>